<name>A0A445JV69_GLYSO</name>
<organism evidence="1 2">
    <name type="scientific">Glycine soja</name>
    <name type="common">Wild soybean</name>
    <dbReference type="NCBI Taxonomy" id="3848"/>
    <lineage>
        <taxon>Eukaryota</taxon>
        <taxon>Viridiplantae</taxon>
        <taxon>Streptophyta</taxon>
        <taxon>Embryophyta</taxon>
        <taxon>Tracheophyta</taxon>
        <taxon>Spermatophyta</taxon>
        <taxon>Magnoliopsida</taxon>
        <taxon>eudicotyledons</taxon>
        <taxon>Gunneridae</taxon>
        <taxon>Pentapetalae</taxon>
        <taxon>rosids</taxon>
        <taxon>fabids</taxon>
        <taxon>Fabales</taxon>
        <taxon>Fabaceae</taxon>
        <taxon>Papilionoideae</taxon>
        <taxon>50 kb inversion clade</taxon>
        <taxon>NPAAA clade</taxon>
        <taxon>indigoferoid/millettioid clade</taxon>
        <taxon>Phaseoleae</taxon>
        <taxon>Glycine</taxon>
        <taxon>Glycine subgen. Soja</taxon>
    </lineage>
</organism>
<dbReference type="Proteomes" id="UP000289340">
    <property type="component" value="Chromosome 7"/>
</dbReference>
<protein>
    <submittedName>
        <fullName evidence="1">Uncharacterized protein</fullName>
    </submittedName>
</protein>
<accession>A0A445JV69</accession>
<keyword evidence="2" id="KW-1185">Reference proteome</keyword>
<comment type="caution">
    <text evidence="1">The sequence shown here is derived from an EMBL/GenBank/DDBJ whole genome shotgun (WGS) entry which is preliminary data.</text>
</comment>
<evidence type="ECO:0000313" key="2">
    <source>
        <dbReference type="Proteomes" id="UP000289340"/>
    </source>
</evidence>
<proteinExistence type="predicted"/>
<dbReference type="AlphaFoldDB" id="A0A445JV69"/>
<reference evidence="1 2" key="1">
    <citation type="submission" date="2018-09" db="EMBL/GenBank/DDBJ databases">
        <title>A high-quality reference genome of wild soybean provides a powerful tool to mine soybean genomes.</title>
        <authorList>
            <person name="Xie M."/>
            <person name="Chung C.Y.L."/>
            <person name="Li M.-W."/>
            <person name="Wong F.-L."/>
            <person name="Chan T.-F."/>
            <person name="Lam H.-M."/>
        </authorList>
    </citation>
    <scope>NUCLEOTIDE SEQUENCE [LARGE SCALE GENOMIC DNA]</scope>
    <source>
        <strain evidence="2">cv. W05</strain>
        <tissue evidence="1">Hypocotyl of etiolated seedlings</tissue>
    </source>
</reference>
<evidence type="ECO:0000313" key="1">
    <source>
        <dbReference type="EMBL" id="RZC02350.1"/>
    </source>
</evidence>
<sequence>MIFPNPNPNLCAAATDFPKPAQHNVQRRELFASHRSTPRQRPLYLDLEFQFILRLDSGSKSMSPPIRGR</sequence>
<dbReference type="EMBL" id="QZWG01000007">
    <property type="protein sequence ID" value="RZC02350.1"/>
    <property type="molecule type" value="Genomic_DNA"/>
</dbReference>
<gene>
    <name evidence="1" type="ORF">D0Y65_017470</name>
</gene>